<name>A0ABD2XN14_9HYME</name>
<evidence type="ECO:0000313" key="2">
    <source>
        <dbReference type="Proteomes" id="UP001627154"/>
    </source>
</evidence>
<comment type="caution">
    <text evidence="1">The sequence shown here is derived from an EMBL/GenBank/DDBJ whole genome shotgun (WGS) entry which is preliminary data.</text>
</comment>
<accession>A0ABD2XN14</accession>
<protein>
    <submittedName>
        <fullName evidence="1">Uncharacterized protein</fullName>
    </submittedName>
</protein>
<sequence>MPKPINTCSGAFFFRGIGLYTIIHTQWPENRSTTLYVSLFNTAHSNAMLAMHFKCAGLCTVSGLDTHYNFFRSWALDYYVRLTRNRLLLLCCDIILESLMNKDFYAI</sequence>
<evidence type="ECO:0000313" key="1">
    <source>
        <dbReference type="EMBL" id="KAL3406561.1"/>
    </source>
</evidence>
<proteinExistence type="predicted"/>
<dbReference type="EMBL" id="JBJJXI010000018">
    <property type="protein sequence ID" value="KAL3406561.1"/>
    <property type="molecule type" value="Genomic_DNA"/>
</dbReference>
<keyword evidence="2" id="KW-1185">Reference proteome</keyword>
<dbReference type="AlphaFoldDB" id="A0ABD2XN14"/>
<dbReference type="Proteomes" id="UP001627154">
    <property type="component" value="Unassembled WGS sequence"/>
</dbReference>
<organism evidence="1 2">
    <name type="scientific">Trichogramma kaykai</name>
    <dbReference type="NCBI Taxonomy" id="54128"/>
    <lineage>
        <taxon>Eukaryota</taxon>
        <taxon>Metazoa</taxon>
        <taxon>Ecdysozoa</taxon>
        <taxon>Arthropoda</taxon>
        <taxon>Hexapoda</taxon>
        <taxon>Insecta</taxon>
        <taxon>Pterygota</taxon>
        <taxon>Neoptera</taxon>
        <taxon>Endopterygota</taxon>
        <taxon>Hymenoptera</taxon>
        <taxon>Apocrita</taxon>
        <taxon>Proctotrupomorpha</taxon>
        <taxon>Chalcidoidea</taxon>
        <taxon>Trichogrammatidae</taxon>
        <taxon>Trichogramma</taxon>
    </lineage>
</organism>
<reference evidence="1 2" key="1">
    <citation type="journal article" date="2024" name="bioRxiv">
        <title>A reference genome for Trichogramma kaykai: A tiny desert-dwelling parasitoid wasp with competing sex-ratio distorters.</title>
        <authorList>
            <person name="Culotta J."/>
            <person name="Lindsey A.R."/>
        </authorList>
    </citation>
    <scope>NUCLEOTIDE SEQUENCE [LARGE SCALE GENOMIC DNA]</scope>
    <source>
        <strain evidence="1 2">KSX58</strain>
    </source>
</reference>
<gene>
    <name evidence="1" type="ORF">TKK_000729</name>
</gene>